<organism evidence="2 3">
    <name type="scientific">Epilithonimonas arachidiradicis</name>
    <dbReference type="NCBI Taxonomy" id="1617282"/>
    <lineage>
        <taxon>Bacteria</taxon>
        <taxon>Pseudomonadati</taxon>
        <taxon>Bacteroidota</taxon>
        <taxon>Flavobacteriia</taxon>
        <taxon>Flavobacteriales</taxon>
        <taxon>Weeksellaceae</taxon>
        <taxon>Chryseobacterium group</taxon>
        <taxon>Epilithonimonas</taxon>
    </lineage>
</organism>
<keyword evidence="4" id="KW-1185">Reference proteome</keyword>
<reference evidence="1" key="1">
    <citation type="journal article" date="2014" name="Int. J. Syst. Evol. Microbiol.">
        <title>Complete genome of a new Firmicutes species belonging to the dominant human colonic microbiota ('Ruminococcus bicirculans') reveals two chromosomes and a selective capacity to utilize plant glucans.</title>
        <authorList>
            <consortium name="NISC Comparative Sequencing Program"/>
            <person name="Wegmann U."/>
            <person name="Louis P."/>
            <person name="Goesmann A."/>
            <person name="Henrissat B."/>
            <person name="Duncan S.H."/>
            <person name="Flint H.J."/>
        </authorList>
    </citation>
    <scope>NUCLEOTIDE SEQUENCE</scope>
    <source>
        <strain evidence="1">CCM 8490</strain>
    </source>
</reference>
<proteinExistence type="predicted"/>
<reference evidence="2 3" key="2">
    <citation type="submission" date="2018-09" db="EMBL/GenBank/DDBJ databases">
        <title>Genomic Encyclopedia of Archaeal and Bacterial Type Strains, Phase II (KMG-II): from individual species to whole genera.</title>
        <authorList>
            <person name="Goeker M."/>
        </authorList>
    </citation>
    <scope>NUCLEOTIDE SEQUENCE [LARGE SCALE GENOMIC DNA]</scope>
    <source>
        <strain evidence="2 3">DSM 27620</strain>
    </source>
</reference>
<evidence type="ECO:0000313" key="4">
    <source>
        <dbReference type="Proteomes" id="UP000658202"/>
    </source>
</evidence>
<evidence type="ECO:0000313" key="2">
    <source>
        <dbReference type="EMBL" id="RKE90041.1"/>
    </source>
</evidence>
<dbReference type="EMBL" id="BMCW01000001">
    <property type="protein sequence ID" value="GGG47267.1"/>
    <property type="molecule type" value="Genomic_DNA"/>
</dbReference>
<dbReference type="AlphaFoldDB" id="A0A420DDS8"/>
<reference evidence="1" key="4">
    <citation type="submission" date="2024-05" db="EMBL/GenBank/DDBJ databases">
        <authorList>
            <person name="Sun Q."/>
            <person name="Sedlacek I."/>
        </authorList>
    </citation>
    <scope>NUCLEOTIDE SEQUENCE</scope>
    <source>
        <strain evidence="1">CCM 8490</strain>
    </source>
</reference>
<dbReference type="Proteomes" id="UP000285906">
    <property type="component" value="Unassembled WGS sequence"/>
</dbReference>
<gene>
    <name evidence="2" type="ORF">BXY58_0626</name>
    <name evidence="1" type="ORF">GCM10007332_05980</name>
</gene>
<protein>
    <submittedName>
        <fullName evidence="2">Uncharacterized protein</fullName>
    </submittedName>
</protein>
<comment type="caution">
    <text evidence="2">The sequence shown here is derived from an EMBL/GenBank/DDBJ whole genome shotgun (WGS) entry which is preliminary data.</text>
</comment>
<evidence type="ECO:0000313" key="3">
    <source>
        <dbReference type="Proteomes" id="UP000285906"/>
    </source>
</evidence>
<evidence type="ECO:0000313" key="1">
    <source>
        <dbReference type="EMBL" id="GGG47267.1"/>
    </source>
</evidence>
<name>A0A420DDS8_9FLAO</name>
<reference evidence="4" key="3">
    <citation type="journal article" date="2019" name="Int. J. Syst. Evol. Microbiol.">
        <title>The Global Catalogue of Microorganisms (GCM) 10K type strain sequencing project: providing services to taxonomists for standard genome sequencing and annotation.</title>
        <authorList>
            <consortium name="The Broad Institute Genomics Platform"/>
            <consortium name="The Broad Institute Genome Sequencing Center for Infectious Disease"/>
            <person name="Wu L."/>
            <person name="Ma J."/>
        </authorList>
    </citation>
    <scope>NUCLEOTIDE SEQUENCE [LARGE SCALE GENOMIC DNA]</scope>
    <source>
        <strain evidence="4">CCM 8490</strain>
    </source>
</reference>
<dbReference type="Proteomes" id="UP000658202">
    <property type="component" value="Unassembled WGS sequence"/>
</dbReference>
<accession>A0A420DDS8</accession>
<sequence>MTAIQIIDEIMKRVLSIPANGSYSETLKLQQQALKESENLILHELEKKYDKGYQDATKFYDEMKVRKQQKEN</sequence>
<dbReference type="EMBL" id="RAQH01000001">
    <property type="protein sequence ID" value="RKE90041.1"/>
    <property type="molecule type" value="Genomic_DNA"/>
</dbReference>